<dbReference type="eggNOG" id="COG0465">
    <property type="taxonomic scope" value="Bacteria"/>
</dbReference>
<dbReference type="AlphaFoldDB" id="C7QD58"/>
<keyword evidence="4" id="KW-0812">Transmembrane</keyword>
<dbReference type="Gene3D" id="3.30.720.210">
    <property type="match status" value="1"/>
</dbReference>
<protein>
    <recommendedName>
        <fullName evidence="5">Peptidase M41 FtsH extracellular domain-containing protein</fullName>
    </recommendedName>
</protein>
<dbReference type="GO" id="GO:0004176">
    <property type="term" value="F:ATP-dependent peptidase activity"/>
    <property type="evidence" value="ECO:0007669"/>
    <property type="project" value="InterPro"/>
</dbReference>
<dbReference type="GO" id="GO:0008270">
    <property type="term" value="F:zinc ion binding"/>
    <property type="evidence" value="ECO:0007669"/>
    <property type="project" value="InterPro"/>
</dbReference>
<dbReference type="Pfam" id="PF06480">
    <property type="entry name" value="FtsH_ext"/>
    <property type="match status" value="1"/>
</dbReference>
<evidence type="ECO:0000313" key="7">
    <source>
        <dbReference type="Proteomes" id="UP000000851"/>
    </source>
</evidence>
<keyword evidence="1" id="KW-0645">Protease</keyword>
<evidence type="ECO:0000256" key="3">
    <source>
        <dbReference type="SAM" id="MobiDB-lite"/>
    </source>
</evidence>
<dbReference type="HOGENOM" id="CLU_1871677_0_0_11"/>
<feature type="transmembrane region" description="Helical" evidence="4">
    <location>
        <begin position="68"/>
        <end position="86"/>
    </location>
</feature>
<feature type="domain" description="Peptidase M41 FtsH extracellular" evidence="5">
    <location>
        <begin position="71"/>
        <end position="123"/>
    </location>
</feature>
<keyword evidence="4" id="KW-1133">Transmembrane helix</keyword>
<evidence type="ECO:0000256" key="1">
    <source>
        <dbReference type="ARBA" id="ARBA00022670"/>
    </source>
</evidence>
<evidence type="ECO:0000259" key="5">
    <source>
        <dbReference type="Pfam" id="PF06480"/>
    </source>
</evidence>
<feature type="region of interest" description="Disordered" evidence="3">
    <location>
        <begin position="117"/>
        <end position="136"/>
    </location>
</feature>
<dbReference type="InterPro" id="IPR011546">
    <property type="entry name" value="Pept_M41_FtsH_extracell"/>
</dbReference>
<dbReference type="GO" id="GO:0016020">
    <property type="term" value="C:membrane"/>
    <property type="evidence" value="ECO:0007669"/>
    <property type="project" value="InterPro"/>
</dbReference>
<dbReference type="GO" id="GO:0005524">
    <property type="term" value="F:ATP binding"/>
    <property type="evidence" value="ECO:0007669"/>
    <property type="project" value="InterPro"/>
</dbReference>
<dbReference type="GO" id="GO:0006508">
    <property type="term" value="P:proteolysis"/>
    <property type="evidence" value="ECO:0007669"/>
    <property type="project" value="UniProtKB-KW"/>
</dbReference>
<proteinExistence type="predicted"/>
<evidence type="ECO:0000313" key="6">
    <source>
        <dbReference type="EMBL" id="ACU70768.1"/>
    </source>
</evidence>
<evidence type="ECO:0000256" key="4">
    <source>
        <dbReference type="SAM" id="Phobius"/>
    </source>
</evidence>
<keyword evidence="4" id="KW-0472">Membrane</keyword>
<feature type="region of interest" description="Disordered" evidence="3">
    <location>
        <begin position="1"/>
        <end position="63"/>
    </location>
</feature>
<dbReference type="Proteomes" id="UP000000851">
    <property type="component" value="Chromosome"/>
</dbReference>
<evidence type="ECO:0000256" key="2">
    <source>
        <dbReference type="ARBA" id="ARBA00022801"/>
    </source>
</evidence>
<dbReference type="GO" id="GO:0004222">
    <property type="term" value="F:metalloendopeptidase activity"/>
    <property type="evidence" value="ECO:0007669"/>
    <property type="project" value="InterPro"/>
</dbReference>
<organism evidence="6 7">
    <name type="scientific">Catenulispora acidiphila (strain DSM 44928 / JCM 14897 / NBRC 102108 / NRRL B-24433 / ID139908)</name>
    <dbReference type="NCBI Taxonomy" id="479433"/>
    <lineage>
        <taxon>Bacteria</taxon>
        <taxon>Bacillati</taxon>
        <taxon>Actinomycetota</taxon>
        <taxon>Actinomycetes</taxon>
        <taxon>Catenulisporales</taxon>
        <taxon>Catenulisporaceae</taxon>
        <taxon>Catenulispora</taxon>
    </lineage>
</organism>
<keyword evidence="7" id="KW-1185">Reference proteome</keyword>
<name>C7QD58_CATAD</name>
<dbReference type="InParanoid" id="C7QD58"/>
<sequence>MDPYIPIQMYRRFGSGPPTDHSPVSEPPVPPRQDPGQPWRAEGRPPEKPGPPNKPQRGPNVPGGWPRLLLTMLLVFLVTDLLLSLFNAGASSSKVPYTEFTKQVAANNVKDVYSKGDAIQGDLKEKAPVPDDGDDT</sequence>
<dbReference type="EMBL" id="CP001700">
    <property type="protein sequence ID" value="ACU70768.1"/>
    <property type="molecule type" value="Genomic_DNA"/>
</dbReference>
<accession>C7QD58</accession>
<reference evidence="6 7" key="1">
    <citation type="journal article" date="2009" name="Stand. Genomic Sci.">
        <title>Complete genome sequence of Catenulispora acidiphila type strain (ID 139908).</title>
        <authorList>
            <person name="Copeland A."/>
            <person name="Lapidus A."/>
            <person name="Glavina Del Rio T."/>
            <person name="Nolan M."/>
            <person name="Lucas S."/>
            <person name="Chen F."/>
            <person name="Tice H."/>
            <person name="Cheng J.F."/>
            <person name="Bruce D."/>
            <person name="Goodwin L."/>
            <person name="Pitluck S."/>
            <person name="Mikhailova N."/>
            <person name="Pati A."/>
            <person name="Ivanova N."/>
            <person name="Mavromatis K."/>
            <person name="Chen A."/>
            <person name="Palaniappan K."/>
            <person name="Chain P."/>
            <person name="Land M."/>
            <person name="Hauser L."/>
            <person name="Chang Y.J."/>
            <person name="Jeffries C.D."/>
            <person name="Chertkov O."/>
            <person name="Brettin T."/>
            <person name="Detter J.C."/>
            <person name="Han C."/>
            <person name="Ali Z."/>
            <person name="Tindall B.J."/>
            <person name="Goker M."/>
            <person name="Bristow J."/>
            <person name="Eisen J.A."/>
            <person name="Markowitz V."/>
            <person name="Hugenholtz P."/>
            <person name="Kyrpides N.C."/>
            <person name="Klenk H.P."/>
        </authorList>
    </citation>
    <scope>NUCLEOTIDE SEQUENCE [LARGE SCALE GENOMIC DNA]</scope>
    <source>
        <strain evidence="7">DSM 44928 / JCM 14897 / NBRC 102108 / NRRL B-24433 / ID139908</strain>
    </source>
</reference>
<dbReference type="STRING" id="479433.Caci_1848"/>
<dbReference type="KEGG" id="cai:Caci_1848"/>
<keyword evidence="2" id="KW-0378">Hydrolase</keyword>
<gene>
    <name evidence="6" type="ordered locus">Caci_1848</name>
</gene>